<dbReference type="Pfam" id="PF12833">
    <property type="entry name" value="HTH_18"/>
    <property type="match status" value="1"/>
</dbReference>
<keyword evidence="6" id="KW-1185">Reference proteome</keyword>
<accession>A0A0T6LVY6</accession>
<dbReference type="InterPro" id="IPR009057">
    <property type="entry name" value="Homeodomain-like_sf"/>
</dbReference>
<keyword evidence="1" id="KW-0805">Transcription regulation</keyword>
<organism evidence="5 6">
    <name type="scientific">Wenjunlia vitaminophila</name>
    <name type="common">Streptomyces vitaminophilus</name>
    <dbReference type="NCBI Taxonomy" id="76728"/>
    <lineage>
        <taxon>Bacteria</taxon>
        <taxon>Bacillati</taxon>
        <taxon>Actinomycetota</taxon>
        <taxon>Actinomycetes</taxon>
        <taxon>Kitasatosporales</taxon>
        <taxon>Streptomycetaceae</taxon>
        <taxon>Wenjunlia</taxon>
    </lineage>
</organism>
<keyword evidence="3" id="KW-0804">Transcription</keyword>
<evidence type="ECO:0000256" key="1">
    <source>
        <dbReference type="ARBA" id="ARBA00023015"/>
    </source>
</evidence>
<dbReference type="eggNOG" id="COG2207">
    <property type="taxonomic scope" value="Bacteria"/>
</dbReference>
<name>A0A0T6LVY6_WENVI</name>
<dbReference type="InterPro" id="IPR050204">
    <property type="entry name" value="AraC_XylS_family_regulators"/>
</dbReference>
<dbReference type="Gene3D" id="1.10.10.60">
    <property type="entry name" value="Homeodomain-like"/>
    <property type="match status" value="1"/>
</dbReference>
<evidence type="ECO:0000256" key="2">
    <source>
        <dbReference type="ARBA" id="ARBA00023125"/>
    </source>
</evidence>
<dbReference type="SUPFAM" id="SSF46689">
    <property type="entry name" value="Homeodomain-like"/>
    <property type="match status" value="1"/>
</dbReference>
<sequence>METSRRAGSADRVRGARRDVPAGERFARWQELFSPLAIPLEVRSDPSIEFRAEVRHVNLGAVEVASVVASTCEGHWTPKRQEMLQLKHVVHGFQTFQQGRTSFRLRSSDLALYNASRPFQMSVAGECGVSEGIMVSFPRNLLPLSERQVERITTTPLSGRDGIGALLSGLLVRLATDNTDQYLTRDAPRLGNVVVDLVASLLAHELDAGAAVPPETHRQTLRLQVRSFIQQNLDNPDLSPGTIAAAHHMSTRTLHRLFQHDGQTVTDWIRQCRLQRCRQDLADPLLRRDPIQDIAARWGFFNPAHFSRLFRGAYGVNPQEYRDRHVSPRMAELN</sequence>
<evidence type="ECO:0000313" key="6">
    <source>
        <dbReference type="Proteomes" id="UP000050867"/>
    </source>
</evidence>
<proteinExistence type="predicted"/>
<dbReference type="STRING" id="76728.AQ490_18675"/>
<dbReference type="PROSITE" id="PS01124">
    <property type="entry name" value="HTH_ARAC_FAMILY_2"/>
    <property type="match status" value="1"/>
</dbReference>
<dbReference type="GO" id="GO:0003700">
    <property type="term" value="F:DNA-binding transcription factor activity"/>
    <property type="evidence" value="ECO:0007669"/>
    <property type="project" value="InterPro"/>
</dbReference>
<dbReference type="GO" id="GO:0043565">
    <property type="term" value="F:sequence-specific DNA binding"/>
    <property type="evidence" value="ECO:0007669"/>
    <property type="project" value="InterPro"/>
</dbReference>
<gene>
    <name evidence="5" type="ORF">AQ490_18675</name>
</gene>
<dbReference type="Proteomes" id="UP000050867">
    <property type="component" value="Unassembled WGS sequence"/>
</dbReference>
<comment type="caution">
    <text evidence="5">The sequence shown here is derived from an EMBL/GenBank/DDBJ whole genome shotgun (WGS) entry which is preliminary data.</text>
</comment>
<dbReference type="InterPro" id="IPR020449">
    <property type="entry name" value="Tscrpt_reg_AraC-type_HTH"/>
</dbReference>
<evidence type="ECO:0000313" key="5">
    <source>
        <dbReference type="EMBL" id="KRV49868.1"/>
    </source>
</evidence>
<protein>
    <recommendedName>
        <fullName evidence="4">HTH araC/xylS-type domain-containing protein</fullName>
    </recommendedName>
</protein>
<keyword evidence="2" id="KW-0238">DNA-binding</keyword>
<evidence type="ECO:0000256" key="3">
    <source>
        <dbReference type="ARBA" id="ARBA00023163"/>
    </source>
</evidence>
<dbReference type="EMBL" id="LLZU01000010">
    <property type="protein sequence ID" value="KRV49868.1"/>
    <property type="molecule type" value="Genomic_DNA"/>
</dbReference>
<dbReference type="SMART" id="SM00342">
    <property type="entry name" value="HTH_ARAC"/>
    <property type="match status" value="1"/>
</dbReference>
<evidence type="ECO:0000259" key="4">
    <source>
        <dbReference type="PROSITE" id="PS01124"/>
    </source>
</evidence>
<dbReference type="PRINTS" id="PR00032">
    <property type="entry name" value="HTHARAC"/>
</dbReference>
<reference evidence="5 6" key="1">
    <citation type="submission" date="2015-10" db="EMBL/GenBank/DDBJ databases">
        <title>Draft genome sequence of pyrrolomycin-producing Streptomyces vitaminophilus.</title>
        <authorList>
            <person name="Graham D.E."/>
            <person name="Mahan K.M."/>
            <person name="Klingeman D.M."/>
            <person name="Hettich R.L."/>
            <person name="Parry R.J."/>
        </authorList>
    </citation>
    <scope>NUCLEOTIDE SEQUENCE [LARGE SCALE GENOMIC DNA]</scope>
    <source>
        <strain evidence="5 6">ATCC 31673</strain>
    </source>
</reference>
<dbReference type="PANTHER" id="PTHR46796">
    <property type="entry name" value="HTH-TYPE TRANSCRIPTIONAL ACTIVATOR RHAS-RELATED"/>
    <property type="match status" value="1"/>
</dbReference>
<dbReference type="InterPro" id="IPR035418">
    <property type="entry name" value="AraC-bd_2"/>
</dbReference>
<dbReference type="PANTHER" id="PTHR46796:SF6">
    <property type="entry name" value="ARAC SUBFAMILY"/>
    <property type="match status" value="1"/>
</dbReference>
<feature type="domain" description="HTH araC/xylS-type" evidence="4">
    <location>
        <begin position="223"/>
        <end position="324"/>
    </location>
</feature>
<dbReference type="Pfam" id="PF14525">
    <property type="entry name" value="AraC_binding_2"/>
    <property type="match status" value="1"/>
</dbReference>
<dbReference type="InterPro" id="IPR018060">
    <property type="entry name" value="HTH_AraC"/>
</dbReference>
<dbReference type="AlphaFoldDB" id="A0A0T6LVY6"/>